<keyword evidence="4" id="KW-0255">Endonuclease</keyword>
<keyword evidence="1" id="KW-0808">Transferase</keyword>
<dbReference type="InterPro" id="IPR021109">
    <property type="entry name" value="Peptidase_aspartic_dom_sf"/>
</dbReference>
<keyword evidence="7" id="KW-1185">Reference proteome</keyword>
<dbReference type="Proteomes" id="UP000076407">
    <property type="component" value="Unassembled WGS sequence"/>
</dbReference>
<keyword evidence="2" id="KW-0548">Nucleotidyltransferase</keyword>
<dbReference type="PANTHER" id="PTHR37984">
    <property type="entry name" value="PROTEIN CBG26694"/>
    <property type="match status" value="1"/>
</dbReference>
<evidence type="ECO:0000313" key="6">
    <source>
        <dbReference type="EnsemblMetazoa" id="AQUA011907-PA"/>
    </source>
</evidence>
<accession>A0A182XPV5</accession>
<dbReference type="GO" id="GO:0016779">
    <property type="term" value="F:nucleotidyltransferase activity"/>
    <property type="evidence" value="ECO:0007669"/>
    <property type="project" value="UniProtKB-KW"/>
</dbReference>
<proteinExistence type="predicted"/>
<dbReference type="PANTHER" id="PTHR37984:SF5">
    <property type="entry name" value="PROTEIN NYNRIN-LIKE"/>
    <property type="match status" value="1"/>
</dbReference>
<protein>
    <recommendedName>
        <fullName evidence="5">CCHC-type domain-containing protein</fullName>
    </recommendedName>
</protein>
<dbReference type="AlphaFoldDB" id="A0A182XPV5"/>
<dbReference type="GO" id="GO:0008270">
    <property type="term" value="F:zinc ion binding"/>
    <property type="evidence" value="ECO:0007669"/>
    <property type="project" value="InterPro"/>
</dbReference>
<evidence type="ECO:0000256" key="2">
    <source>
        <dbReference type="ARBA" id="ARBA00022695"/>
    </source>
</evidence>
<dbReference type="GO" id="GO:0003676">
    <property type="term" value="F:nucleic acid binding"/>
    <property type="evidence" value="ECO:0007669"/>
    <property type="project" value="InterPro"/>
</dbReference>
<organism evidence="6 7">
    <name type="scientific">Anopheles quadriannulatus</name>
    <name type="common">Mosquito</name>
    <dbReference type="NCBI Taxonomy" id="34691"/>
    <lineage>
        <taxon>Eukaryota</taxon>
        <taxon>Metazoa</taxon>
        <taxon>Ecdysozoa</taxon>
        <taxon>Arthropoda</taxon>
        <taxon>Hexapoda</taxon>
        <taxon>Insecta</taxon>
        <taxon>Pterygota</taxon>
        <taxon>Neoptera</taxon>
        <taxon>Endopterygota</taxon>
        <taxon>Diptera</taxon>
        <taxon>Nematocera</taxon>
        <taxon>Culicoidea</taxon>
        <taxon>Culicidae</taxon>
        <taxon>Anophelinae</taxon>
        <taxon>Anopheles</taxon>
    </lineage>
</organism>
<dbReference type="InterPro" id="IPR050951">
    <property type="entry name" value="Retrovirus_Pol_polyprotein"/>
</dbReference>
<evidence type="ECO:0000256" key="1">
    <source>
        <dbReference type="ARBA" id="ARBA00022679"/>
    </source>
</evidence>
<dbReference type="GO" id="GO:0004519">
    <property type="term" value="F:endonuclease activity"/>
    <property type="evidence" value="ECO:0007669"/>
    <property type="project" value="UniProtKB-KW"/>
</dbReference>
<dbReference type="VEuPathDB" id="VectorBase:AQUA011907"/>
<name>A0A182XPV5_ANOQN</name>
<evidence type="ECO:0000259" key="5">
    <source>
        <dbReference type="SMART" id="SM00343"/>
    </source>
</evidence>
<sequence length="360" mass="40295">MANDNRELLEALSGMLVQALKASIGPAVEQVSAELRNTGENIPAPLPKAPSFAMHEYRANEGTSVADYFNRFEWALQLSKIPEIQYADYARVHMGAELNTSLKFLVAPKQPQEVPYSEMRRILVAHWDQKKNKFVESIKFRTIVQQRDESIAQYVLRLKQGSANCEYDNFLDRMLIVQMLHGLAERDICDEIVAKNPSTFQEALDVALALEATRNIARDINVGWLTNEPSCACNGCGGPHLRSECRFRSAKCNNCHKKGHIAKVCKSGKSNHHISQQDISSPSGSIDQVQRLNRIHNIPSSEKKMIDVKIDGKSLKMELDTGAPCAIVSEATLKSIKPHFTLQTSDRQFSSYTGHRISCI</sequence>
<dbReference type="EnsemblMetazoa" id="AQUA011907-RA">
    <property type="protein sequence ID" value="AQUA011907-PA"/>
    <property type="gene ID" value="AQUA011907"/>
</dbReference>
<dbReference type="SUPFAM" id="SSF50630">
    <property type="entry name" value="Acid proteases"/>
    <property type="match status" value="1"/>
</dbReference>
<feature type="domain" description="CCHC-type" evidence="5">
    <location>
        <begin position="251"/>
        <end position="267"/>
    </location>
</feature>
<reference evidence="6" key="1">
    <citation type="submission" date="2020-05" db="UniProtKB">
        <authorList>
            <consortium name="EnsemblMetazoa"/>
        </authorList>
    </citation>
    <scope>IDENTIFICATION</scope>
    <source>
        <strain evidence="6">SANGQUA</strain>
    </source>
</reference>
<feature type="domain" description="CCHC-type" evidence="5">
    <location>
        <begin position="232"/>
        <end position="247"/>
    </location>
</feature>
<dbReference type="SMART" id="SM00343">
    <property type="entry name" value="ZnF_C2HC"/>
    <property type="match status" value="2"/>
</dbReference>
<keyword evidence="4" id="KW-0378">Hydrolase</keyword>
<evidence type="ECO:0000256" key="3">
    <source>
        <dbReference type="ARBA" id="ARBA00022722"/>
    </source>
</evidence>
<dbReference type="STRING" id="34691.A0A182XPV5"/>
<evidence type="ECO:0000256" key="4">
    <source>
        <dbReference type="ARBA" id="ARBA00022759"/>
    </source>
</evidence>
<evidence type="ECO:0000313" key="7">
    <source>
        <dbReference type="Proteomes" id="UP000076407"/>
    </source>
</evidence>
<keyword evidence="3" id="KW-0540">Nuclease</keyword>
<dbReference type="InterPro" id="IPR001878">
    <property type="entry name" value="Znf_CCHC"/>
</dbReference>